<feature type="signal peptide" evidence="1">
    <location>
        <begin position="1"/>
        <end position="19"/>
    </location>
</feature>
<name>A0A1G4VEC3_9FLAO</name>
<dbReference type="eggNOG" id="ENOG50315GB">
    <property type="taxonomic scope" value="Bacteria"/>
</dbReference>
<dbReference type="STRING" id="329186.SAMN02927925_00826"/>
<keyword evidence="1" id="KW-0732">Signal</keyword>
<accession>A0A1G4VEC3</accession>
<evidence type="ECO:0000313" key="2">
    <source>
        <dbReference type="EMBL" id="SCX05470.1"/>
    </source>
</evidence>
<sequence length="207" mass="23915">MMMKKTLLIALLLSQTLFSQEETTKKDRAFSFNHQLFFFLNNHTNFGDNFLSKANEPQFIGFGTQYNFIKYYDFKVGVGYDIMKYKVTDESLAGNISTTNYSNLFLKIQYEYNLTPKWTVEPNISIGRPSIHQKTGQKSYGRFYGTSYSLGTNISYELMDHVAVFGGVNYNYSSFKVTTAKEYMDFFEKSNQIQVALGLIFSVQKKP</sequence>
<dbReference type="EMBL" id="FMTY01000002">
    <property type="protein sequence ID" value="SCX05470.1"/>
    <property type="molecule type" value="Genomic_DNA"/>
</dbReference>
<reference evidence="2 3" key="1">
    <citation type="submission" date="2016-10" db="EMBL/GenBank/DDBJ databases">
        <authorList>
            <person name="de Groot N.N."/>
        </authorList>
    </citation>
    <scope>NUCLEOTIDE SEQUENCE [LARGE SCALE GENOMIC DNA]</scope>
    <source>
        <strain evidence="2 3">CGMCC 1.3801</strain>
    </source>
</reference>
<organism evidence="2 3">
    <name type="scientific">Flavobacterium saliperosum</name>
    <dbReference type="NCBI Taxonomy" id="329186"/>
    <lineage>
        <taxon>Bacteria</taxon>
        <taxon>Pseudomonadati</taxon>
        <taxon>Bacteroidota</taxon>
        <taxon>Flavobacteriia</taxon>
        <taxon>Flavobacteriales</taxon>
        <taxon>Flavobacteriaceae</taxon>
        <taxon>Flavobacterium</taxon>
    </lineage>
</organism>
<dbReference type="Proteomes" id="UP000182124">
    <property type="component" value="Unassembled WGS sequence"/>
</dbReference>
<feature type="chain" id="PRO_5010270564" evidence="1">
    <location>
        <begin position="20"/>
        <end position="207"/>
    </location>
</feature>
<evidence type="ECO:0000313" key="3">
    <source>
        <dbReference type="Proteomes" id="UP000182124"/>
    </source>
</evidence>
<dbReference type="AlphaFoldDB" id="A0A1G4VEC3"/>
<dbReference type="SUPFAM" id="SSF56935">
    <property type="entry name" value="Porins"/>
    <property type="match status" value="1"/>
</dbReference>
<evidence type="ECO:0000256" key="1">
    <source>
        <dbReference type="SAM" id="SignalP"/>
    </source>
</evidence>
<gene>
    <name evidence="2" type="ORF">SAMN02927925_00826</name>
</gene>
<protein>
    <submittedName>
        <fullName evidence="2">Uncharacterized protein</fullName>
    </submittedName>
</protein>
<proteinExistence type="predicted"/>
<dbReference type="RefSeq" id="WP_074460089.1">
    <property type="nucleotide sequence ID" value="NZ_FMTY01000002.1"/>
</dbReference>